<protein>
    <submittedName>
        <fullName evidence="1">Uncharacterized protein</fullName>
    </submittedName>
</protein>
<evidence type="ECO:0000313" key="2">
    <source>
        <dbReference type="Proteomes" id="UP001150603"/>
    </source>
</evidence>
<sequence>MSPSPTTSETPARSLEGTSVSGAFGPLQEESEEELSAMASKRQSRLHSDSAPPEHTTSARIAGEPQAEESKDDGGGAVHETHRMAVDYDPHTGRKMINQYMIIRELGRGTHGKVKLAFDTMSGEYYAIKIIDKESRDKRLRPNTVRTHQQRPAPYSADARHRRNRSSHGYLRIDIDKMEKVKREIAILKKCNHPNVVRLREVIDDAHARRIYLVIEYMDGGEIVWRDSDNLPVMSPSEARSVFRDLLLGVEYLHYVGILHRDLKPQNLLCNKQGKVKISDFGVSFLSRRMSKHNLKQANAKELPNKLETVAEQPSTTPAAPSVTVTSAADKARGLGPQVYNSLGKAASPLRPIGGTAAFQGSMLHRFASQPQMGSSLVLPSSSVLHRKGSAAFRGKGLVSDGASSSGASSISGSLLGREHTAGARARRGRQSRHQRPFSQSIRHKSTMGMTDEFGNVPTPPPQKVPALPSPVYKLPAELSSTDSNVYDPFDSSDSDEFFTSSDSESDYGEEFAEGEGQFRGNLDSDSDSEDGIVFGASKPKAQKDEEAEVPESEKPSSSKEGRHNEEEEDEDEPKGTLGDIKAEYSEEEEERELAKTAGTPAFFAPELCCTAEELTRLLKEDRARRHARDRLSSRDRSVTMPPLGTSVQCSSSTQPSEAGSLSKNEDEHSRPASCIVENIAAKPSSTAALGSPDSPRSPRMKRQSTIASLLTRPFSSRSSVASRPESASSSRSHSLRTDDAQVDVPIGIEDQSFVDEPLPPNVITPAIDIWAMGVTLYCLIYGRVPFKATTEFELFNIIPRKQIEFPEFLEVEQPESYDSFGGEPLSFGTAATQEHSSESQRKRIALPPVDPHLRDLLSRLLDKDFRTRITIEEIKKHPWVTKGLDRPTSWMKDTDPTKNPCVNITTQEVEQALVPKQHHSRRGFRASVKRRISMFSSKPPHHQQESGKTTKDKSSLDWLKIW</sequence>
<name>A0ACC1JE19_9FUNG</name>
<proteinExistence type="predicted"/>
<organism evidence="1 2">
    <name type="scientific">Linderina macrospora</name>
    <dbReference type="NCBI Taxonomy" id="4868"/>
    <lineage>
        <taxon>Eukaryota</taxon>
        <taxon>Fungi</taxon>
        <taxon>Fungi incertae sedis</taxon>
        <taxon>Zoopagomycota</taxon>
        <taxon>Kickxellomycotina</taxon>
        <taxon>Kickxellomycetes</taxon>
        <taxon>Kickxellales</taxon>
        <taxon>Kickxellaceae</taxon>
        <taxon>Linderina</taxon>
    </lineage>
</organism>
<gene>
    <name evidence="1" type="ORF">FBU59_001421</name>
</gene>
<comment type="caution">
    <text evidence="1">The sequence shown here is derived from an EMBL/GenBank/DDBJ whole genome shotgun (WGS) entry which is preliminary data.</text>
</comment>
<evidence type="ECO:0000313" key="1">
    <source>
        <dbReference type="EMBL" id="KAJ1948819.1"/>
    </source>
</evidence>
<dbReference type="Proteomes" id="UP001150603">
    <property type="component" value="Unassembled WGS sequence"/>
</dbReference>
<reference evidence="1" key="1">
    <citation type="submission" date="2022-07" db="EMBL/GenBank/DDBJ databases">
        <title>Phylogenomic reconstructions and comparative analyses of Kickxellomycotina fungi.</title>
        <authorList>
            <person name="Reynolds N.K."/>
            <person name="Stajich J.E."/>
            <person name="Barry K."/>
            <person name="Grigoriev I.V."/>
            <person name="Crous P."/>
            <person name="Smith M.E."/>
        </authorList>
    </citation>
    <scope>NUCLEOTIDE SEQUENCE</scope>
    <source>
        <strain evidence="1">NRRL 5244</strain>
    </source>
</reference>
<keyword evidence="2" id="KW-1185">Reference proteome</keyword>
<dbReference type="EMBL" id="JANBPW010000620">
    <property type="protein sequence ID" value="KAJ1948819.1"/>
    <property type="molecule type" value="Genomic_DNA"/>
</dbReference>
<accession>A0ACC1JE19</accession>